<dbReference type="GO" id="GO:0004930">
    <property type="term" value="F:G protein-coupled receptor activity"/>
    <property type="evidence" value="ECO:0007669"/>
    <property type="project" value="InterPro"/>
</dbReference>
<dbReference type="InterPro" id="IPR019424">
    <property type="entry name" value="7TM_GPCR_Srsx"/>
</dbReference>
<dbReference type="Pfam" id="PF10320">
    <property type="entry name" value="7TM_GPCR_Srsx"/>
    <property type="match status" value="1"/>
</dbReference>
<evidence type="ECO:0000256" key="3">
    <source>
        <dbReference type="ARBA" id="ARBA00022989"/>
    </source>
</evidence>
<dbReference type="PROSITE" id="PS50262">
    <property type="entry name" value="G_PROTEIN_RECEP_F1_2"/>
    <property type="match status" value="1"/>
</dbReference>
<proteinExistence type="predicted"/>
<dbReference type="Proteomes" id="UP000036681">
    <property type="component" value="Unplaced"/>
</dbReference>
<feature type="transmembrane region" description="Helical" evidence="5">
    <location>
        <begin position="228"/>
        <end position="254"/>
    </location>
</feature>
<evidence type="ECO:0000256" key="4">
    <source>
        <dbReference type="ARBA" id="ARBA00023136"/>
    </source>
</evidence>
<feature type="transmembrane region" description="Helical" evidence="5">
    <location>
        <begin position="91"/>
        <end position="115"/>
    </location>
</feature>
<evidence type="ECO:0000313" key="8">
    <source>
        <dbReference type="WBParaSite" id="ALUE_0001624901-mRNA-1"/>
    </source>
</evidence>
<dbReference type="WBParaSite" id="ALUE_0001624901-mRNA-1">
    <property type="protein sequence ID" value="ALUE_0001624901-mRNA-1"/>
    <property type="gene ID" value="ALUE_0001624901"/>
</dbReference>
<dbReference type="AlphaFoldDB" id="A0A0M3IDW8"/>
<evidence type="ECO:0000256" key="1">
    <source>
        <dbReference type="ARBA" id="ARBA00004370"/>
    </source>
</evidence>
<keyword evidence="3 5" id="KW-1133">Transmembrane helix</keyword>
<feature type="transmembrane region" description="Helical" evidence="5">
    <location>
        <begin position="136"/>
        <end position="159"/>
    </location>
</feature>
<keyword evidence="7" id="KW-1185">Reference proteome</keyword>
<keyword evidence="4 5" id="KW-0472">Membrane</keyword>
<comment type="subcellular location">
    <subcellularLocation>
        <location evidence="1">Membrane</location>
    </subcellularLocation>
</comment>
<evidence type="ECO:0000313" key="7">
    <source>
        <dbReference type="Proteomes" id="UP000036681"/>
    </source>
</evidence>
<feature type="transmembrane region" description="Helical" evidence="5">
    <location>
        <begin position="183"/>
        <end position="203"/>
    </location>
</feature>
<feature type="transmembrane region" description="Helical" evidence="5">
    <location>
        <begin position="49"/>
        <end position="71"/>
    </location>
</feature>
<dbReference type="SMART" id="SM01381">
    <property type="entry name" value="7TM_GPCR_Srsx"/>
    <property type="match status" value="1"/>
</dbReference>
<feature type="transmembrane region" description="Helical" evidence="5">
    <location>
        <begin position="14"/>
        <end position="37"/>
    </location>
</feature>
<dbReference type="InterPro" id="IPR047130">
    <property type="entry name" value="7TM_GPCR_Srsx_nematod"/>
</dbReference>
<sequence>MNTSSEVEIPDEKYTIYFSFIVCGIVAVATNLVVVFVYNSTAALRSTYLMTTALAIADLLNGLSFVLNGAYKLVQIASLTHKPKFTFLDCVFMPWPAFRVIGSQWPAMLTFCLGFERFLAVRFPFVYISSHDRRHIIVVIITAVLAIASLILAHIYPLIIARNRPSNFACSLVLTFGEVHSEFMYAVTIICHALGFVFSMIAYHSAKESARKAGNNDYIKKEISRAKIILLMSLLSVIFVAVPNILLAITAFLKTFAANITGYTCYLFCIRSSMNIVVFGAFNTDFRSQLIKVVKSFSFFHLKFQICQKIRSMQCRGYCVFPV</sequence>
<evidence type="ECO:0000259" key="6">
    <source>
        <dbReference type="PROSITE" id="PS50262"/>
    </source>
</evidence>
<keyword evidence="2 5" id="KW-0812">Transmembrane</keyword>
<accession>A0A0M3IDW8</accession>
<dbReference type="SUPFAM" id="SSF81321">
    <property type="entry name" value="Family A G protein-coupled receptor-like"/>
    <property type="match status" value="1"/>
</dbReference>
<feature type="transmembrane region" description="Helical" evidence="5">
    <location>
        <begin position="260"/>
        <end position="282"/>
    </location>
</feature>
<dbReference type="InterPro" id="IPR000276">
    <property type="entry name" value="GPCR_Rhodpsn"/>
</dbReference>
<evidence type="ECO:0000256" key="5">
    <source>
        <dbReference type="SAM" id="Phobius"/>
    </source>
</evidence>
<reference evidence="8" key="1">
    <citation type="submission" date="2017-02" db="UniProtKB">
        <authorList>
            <consortium name="WormBaseParasite"/>
        </authorList>
    </citation>
    <scope>IDENTIFICATION</scope>
</reference>
<evidence type="ECO:0000256" key="2">
    <source>
        <dbReference type="ARBA" id="ARBA00022692"/>
    </source>
</evidence>
<dbReference type="Gene3D" id="1.20.1070.10">
    <property type="entry name" value="Rhodopsin 7-helix transmembrane proteins"/>
    <property type="match status" value="1"/>
</dbReference>
<name>A0A0M3IDW8_ASCLU</name>
<feature type="domain" description="G-protein coupled receptors family 1 profile" evidence="6">
    <location>
        <begin position="30"/>
        <end position="279"/>
    </location>
</feature>
<organism evidence="7 8">
    <name type="scientific">Ascaris lumbricoides</name>
    <name type="common">Giant roundworm</name>
    <dbReference type="NCBI Taxonomy" id="6252"/>
    <lineage>
        <taxon>Eukaryota</taxon>
        <taxon>Metazoa</taxon>
        <taxon>Ecdysozoa</taxon>
        <taxon>Nematoda</taxon>
        <taxon>Chromadorea</taxon>
        <taxon>Rhabditida</taxon>
        <taxon>Spirurina</taxon>
        <taxon>Ascaridomorpha</taxon>
        <taxon>Ascaridoidea</taxon>
        <taxon>Ascarididae</taxon>
        <taxon>Ascaris</taxon>
    </lineage>
</organism>
<dbReference type="GO" id="GO:0016020">
    <property type="term" value="C:membrane"/>
    <property type="evidence" value="ECO:0007669"/>
    <property type="project" value="UniProtKB-SubCell"/>
</dbReference>
<dbReference type="InterPro" id="IPR017452">
    <property type="entry name" value="GPCR_Rhodpsn_7TM"/>
</dbReference>
<protein>
    <submittedName>
        <fullName evidence="8">G_PROTEIN_RECEP_F1_2 domain-containing protein</fullName>
    </submittedName>
</protein>
<dbReference type="PANTHER" id="PTHR23360">
    <property type="entry name" value="G-PROTEIN COUPLED RECEPTORS FAMILY 1 PROFILE DOMAIN-CONTAINING PROTEIN-RELATED"/>
    <property type="match status" value="1"/>
</dbReference>